<evidence type="ECO:0000256" key="5">
    <source>
        <dbReference type="ARBA" id="ARBA00023136"/>
    </source>
</evidence>
<feature type="region of interest" description="Disordered" evidence="6">
    <location>
        <begin position="199"/>
        <end position="356"/>
    </location>
</feature>
<feature type="transmembrane region" description="Helical" evidence="7">
    <location>
        <begin position="885"/>
        <end position="909"/>
    </location>
</feature>
<evidence type="ECO:0000256" key="6">
    <source>
        <dbReference type="SAM" id="MobiDB-lite"/>
    </source>
</evidence>
<feature type="compositionally biased region" description="Pro residues" evidence="6">
    <location>
        <begin position="290"/>
        <end position="305"/>
    </location>
</feature>
<dbReference type="EMBL" id="NWUJ01000013">
    <property type="protein sequence ID" value="PFH31795.1"/>
    <property type="molecule type" value="Genomic_DNA"/>
</dbReference>
<reference evidence="8 9" key="1">
    <citation type="submission" date="2017-09" db="EMBL/GenBank/DDBJ databases">
        <title>Genome sequencing of Besnoitia besnoiti strain Bb-Ger1.</title>
        <authorList>
            <person name="Schares G."/>
            <person name="Venepally P."/>
            <person name="Lorenzi H.A."/>
        </authorList>
    </citation>
    <scope>NUCLEOTIDE SEQUENCE [LARGE SCALE GENOMIC DNA]</scope>
    <source>
        <strain evidence="8 9">Bb-Ger1</strain>
    </source>
</reference>
<protein>
    <recommendedName>
        <fullName evidence="10">Sodium:neurotransmitter symporter family protein</fullName>
    </recommendedName>
</protein>
<feature type="transmembrane region" description="Helical" evidence="7">
    <location>
        <begin position="853"/>
        <end position="873"/>
    </location>
</feature>
<keyword evidence="3 7" id="KW-0812">Transmembrane</keyword>
<dbReference type="InterPro" id="IPR000175">
    <property type="entry name" value="Na/ntran_symport"/>
</dbReference>
<evidence type="ECO:0000313" key="9">
    <source>
        <dbReference type="Proteomes" id="UP000224006"/>
    </source>
</evidence>
<keyword evidence="9" id="KW-1185">Reference proteome</keyword>
<dbReference type="GO" id="GO:0005886">
    <property type="term" value="C:plasma membrane"/>
    <property type="evidence" value="ECO:0007669"/>
    <property type="project" value="TreeGrafter"/>
</dbReference>
<accession>A0A2A9M1D1</accession>
<evidence type="ECO:0000256" key="7">
    <source>
        <dbReference type="SAM" id="Phobius"/>
    </source>
</evidence>
<evidence type="ECO:0000256" key="3">
    <source>
        <dbReference type="ARBA" id="ARBA00022692"/>
    </source>
</evidence>
<feature type="transmembrane region" description="Helical" evidence="7">
    <location>
        <begin position="820"/>
        <end position="841"/>
    </location>
</feature>
<dbReference type="GO" id="GO:0035725">
    <property type="term" value="P:sodium ion transmembrane transport"/>
    <property type="evidence" value="ECO:0007669"/>
    <property type="project" value="TreeGrafter"/>
</dbReference>
<dbReference type="PANTHER" id="PTHR11616">
    <property type="entry name" value="SODIUM/CHLORIDE DEPENDENT TRANSPORTER"/>
    <property type="match status" value="1"/>
</dbReference>
<feature type="compositionally biased region" description="Polar residues" evidence="6">
    <location>
        <begin position="235"/>
        <end position="248"/>
    </location>
</feature>
<evidence type="ECO:0008006" key="10">
    <source>
        <dbReference type="Google" id="ProtNLM"/>
    </source>
</evidence>
<organism evidence="8 9">
    <name type="scientific">Besnoitia besnoiti</name>
    <name type="common">Apicomplexan protozoan</name>
    <dbReference type="NCBI Taxonomy" id="94643"/>
    <lineage>
        <taxon>Eukaryota</taxon>
        <taxon>Sar</taxon>
        <taxon>Alveolata</taxon>
        <taxon>Apicomplexa</taxon>
        <taxon>Conoidasida</taxon>
        <taxon>Coccidia</taxon>
        <taxon>Eucoccidiorida</taxon>
        <taxon>Eimeriorina</taxon>
        <taxon>Sarcocystidae</taxon>
        <taxon>Besnoitia</taxon>
    </lineage>
</organism>
<comment type="subcellular location">
    <subcellularLocation>
        <location evidence="1">Membrane</location>
        <topology evidence="1">Multi-pass membrane protein</topology>
    </subcellularLocation>
</comment>
<dbReference type="OrthoDB" id="6581954at2759"/>
<dbReference type="GeneID" id="40307347"/>
<feature type="transmembrane region" description="Helical" evidence="7">
    <location>
        <begin position="921"/>
        <end position="942"/>
    </location>
</feature>
<dbReference type="KEGG" id="bbes:BESB_022870"/>
<dbReference type="PROSITE" id="PS50267">
    <property type="entry name" value="NA_NEUROTRAN_SYMP_3"/>
    <property type="match status" value="1"/>
</dbReference>
<feature type="transmembrane region" description="Helical" evidence="7">
    <location>
        <begin position="681"/>
        <end position="708"/>
    </location>
</feature>
<comment type="caution">
    <text evidence="8">The sequence shown here is derived from an EMBL/GenBank/DDBJ whole genome shotgun (WGS) entry which is preliminary data.</text>
</comment>
<dbReference type="SUPFAM" id="SSF161070">
    <property type="entry name" value="SNF-like"/>
    <property type="match status" value="1"/>
</dbReference>
<evidence type="ECO:0000256" key="4">
    <source>
        <dbReference type="ARBA" id="ARBA00022989"/>
    </source>
</evidence>
<proteinExistence type="predicted"/>
<feature type="transmembrane region" description="Helical" evidence="7">
    <location>
        <begin position="471"/>
        <end position="493"/>
    </location>
</feature>
<dbReference type="PANTHER" id="PTHR11616:SF240">
    <property type="entry name" value="BLOATED TUBULES, ISOFORM B-RELATED"/>
    <property type="match status" value="1"/>
</dbReference>
<evidence type="ECO:0000256" key="1">
    <source>
        <dbReference type="ARBA" id="ARBA00004141"/>
    </source>
</evidence>
<dbReference type="AlphaFoldDB" id="A0A2A9M1D1"/>
<dbReference type="InterPro" id="IPR037272">
    <property type="entry name" value="SNS_sf"/>
</dbReference>
<evidence type="ECO:0000313" key="8">
    <source>
        <dbReference type="EMBL" id="PFH31795.1"/>
    </source>
</evidence>
<evidence type="ECO:0000256" key="2">
    <source>
        <dbReference type="ARBA" id="ARBA00022448"/>
    </source>
</evidence>
<dbReference type="RefSeq" id="XP_029215804.1">
    <property type="nucleotide sequence ID" value="XM_029360989.1"/>
</dbReference>
<feature type="compositionally biased region" description="Low complexity" evidence="6">
    <location>
        <begin position="270"/>
        <end position="279"/>
    </location>
</feature>
<feature type="transmembrane region" description="Helical" evidence="7">
    <location>
        <begin position="1080"/>
        <end position="1099"/>
    </location>
</feature>
<feature type="transmembrane region" description="Helical" evidence="7">
    <location>
        <begin position="949"/>
        <end position="970"/>
    </location>
</feature>
<sequence length="1226" mass="135782">MLNKITTKARKRLSNAFQGVPDLEEVESLEVNNSRQHRQSDVDDAFLGETSSAVIQMDHFHDVRRQVYAEALVYRTTPLYATKIALEQRVEEHRLLHAHLQALERSEENGPLLMPDELLLPDYFRAPSQETFSPLPHTPRGHFASLPPGVAHLRRSSSLNSRGAVGYAPVVSGVSHSYGDRDRRGDDLGSGIPCAAVRGRHFGMRPSEGTSSCLSHQPRRRQRGQVASPPPSGYSFRQPSPLSHCTTTRPSEEPRRAPAQAAGARRRRSGSGVARGVPRFPFFSSHRSLVPPPGAAGGPASPPPAGVATAVNARGADGEAKGRSSGWSSESDALADRDRDRPFSFSPKSFVDTPSGGSCVASVPLCLPAARMSQASVKRSKQRLSSVGDGLARDRRWEGAGHLSRVHHECLNPLPRGSSFSVSQAFHGISGRGVDRSERGAESCRLVCDTGGERHTLNWTDWIQRQRRRGWFANSALYFMTTLGAVMGAGTFTSFWSQLQTWKSLWFLVPYTLDFVFIGVPALHTEVLLGNLFRGTPVKCFTQISRWLVGAGLFTLVSTVIQMSLKAGQSARLLVYFLASWKAPHPWEVTAEDRQLCRSISNGQVCESAGEGTLCHWRGSPLLECLASPTGKATHFYFSRLEPAEIHSNVNPSTLEPTNVASISIVWAFVLAYIWKGLFKIGFMSALLVFMALVLCVALIVTCFMTAITSRHEEQPDYSAIQEDPLMGAPEDMWALRAHTLGAVLHDLTLGCGVYETVSSFSKIGYNVIPAANHLALIDYKTTGVSFYDLVRKTRNAPAYYVIFPAAFDRVSASNVFAMFFYGGIFILNIQVTAIAIHSVINVFEESRIVQFRWRQQFCVGLVMICFILSLTFCSNDQQRRHAFFAFLISFLFTPCVVFLESISIGWIHNATYQERVAGRLAVRVYAGCCALVAVGYGFIALAANGTFYLPIFVMLPINAGLAALTAYLIHPPEASSFFQVRFRALFLGNVELFKEQVLRVTLFTRPPSPAVAWLFSMLRMMCGCLFSKVKPFYLSRISIAWCVLVKHVLPQAMVGLLAQGLRDFPRYWQLMSTSPHVRHVGIATVVFAYLVLFLAPVIPKLRWWVCPPPEDYMPAYMFPVHVYRPPRVPPLGNAVARLFAEFSASSRTTSRFLYSVVADYKRQHVCLRRATAPRAIDKDECDRANSRVPRYLLSRRTDRTMGGGTIGELSATQSRVSSALAELVD</sequence>
<feature type="transmembrane region" description="Helical" evidence="7">
    <location>
        <begin position="544"/>
        <end position="565"/>
    </location>
</feature>
<dbReference type="Pfam" id="PF00209">
    <property type="entry name" value="SNF"/>
    <property type="match status" value="1"/>
</dbReference>
<feature type="transmembrane region" description="Helical" evidence="7">
    <location>
        <begin position="658"/>
        <end position="675"/>
    </location>
</feature>
<gene>
    <name evidence="8" type="ORF">BESB_022870</name>
</gene>
<dbReference type="Proteomes" id="UP000224006">
    <property type="component" value="Chromosome XII"/>
</dbReference>
<dbReference type="STRING" id="94643.A0A2A9M1D1"/>
<keyword evidence="2" id="KW-0813">Transport</keyword>
<name>A0A2A9M1D1_BESBE</name>
<dbReference type="VEuPathDB" id="ToxoDB:BESB_022870"/>
<feature type="transmembrane region" description="Helical" evidence="7">
    <location>
        <begin position="505"/>
        <end position="524"/>
    </location>
</feature>
<keyword evidence="4 7" id="KW-1133">Transmembrane helix</keyword>
<keyword evidence="5 7" id="KW-0472">Membrane</keyword>